<dbReference type="EMBL" id="JAZHXJ010002279">
    <property type="protein sequence ID" value="KAL1839855.1"/>
    <property type="molecule type" value="Genomic_DNA"/>
</dbReference>
<keyword evidence="2" id="KW-1185">Reference proteome</keyword>
<accession>A0ABR3VDE8</accession>
<evidence type="ECO:0000313" key="1">
    <source>
        <dbReference type="EMBL" id="KAL1839855.1"/>
    </source>
</evidence>
<sequence length="86" mass="9790">MPDRAVQRYLGSLWAEQASPWSEARLIEWGRLHICHVVQLVALTDKAATGDSWRNMVLQAKRARLEGNRSATTRTFLVPISFFVAH</sequence>
<comment type="caution">
    <text evidence="1">The sequence shown here is derived from an EMBL/GenBank/DDBJ whole genome shotgun (WGS) entry which is preliminary data.</text>
</comment>
<reference evidence="1 2" key="1">
    <citation type="journal article" date="2024" name="Commun. Biol.">
        <title>Comparative genomic analysis of thermophilic fungi reveals convergent evolutionary adaptations and gene losses.</title>
        <authorList>
            <person name="Steindorff A.S."/>
            <person name="Aguilar-Pontes M.V."/>
            <person name="Robinson A.J."/>
            <person name="Andreopoulos B."/>
            <person name="LaButti K."/>
            <person name="Kuo A."/>
            <person name="Mondo S."/>
            <person name="Riley R."/>
            <person name="Otillar R."/>
            <person name="Haridas S."/>
            <person name="Lipzen A."/>
            <person name="Grimwood J."/>
            <person name="Schmutz J."/>
            <person name="Clum A."/>
            <person name="Reid I.D."/>
            <person name="Moisan M.C."/>
            <person name="Butler G."/>
            <person name="Nguyen T.T.M."/>
            <person name="Dewar K."/>
            <person name="Conant G."/>
            <person name="Drula E."/>
            <person name="Henrissat B."/>
            <person name="Hansel C."/>
            <person name="Singer S."/>
            <person name="Hutchinson M.I."/>
            <person name="de Vries R.P."/>
            <person name="Natvig D.O."/>
            <person name="Powell A.J."/>
            <person name="Tsang A."/>
            <person name="Grigoriev I.V."/>
        </authorList>
    </citation>
    <scope>NUCLEOTIDE SEQUENCE [LARGE SCALE GENOMIC DNA]</scope>
    <source>
        <strain evidence="1 2">ATCC 24622</strain>
    </source>
</reference>
<protein>
    <submittedName>
        <fullName evidence="1">Uncharacterized protein</fullName>
    </submittedName>
</protein>
<dbReference type="Proteomes" id="UP001586593">
    <property type="component" value="Unassembled WGS sequence"/>
</dbReference>
<organism evidence="1 2">
    <name type="scientific">Phialemonium thermophilum</name>
    <dbReference type="NCBI Taxonomy" id="223376"/>
    <lineage>
        <taxon>Eukaryota</taxon>
        <taxon>Fungi</taxon>
        <taxon>Dikarya</taxon>
        <taxon>Ascomycota</taxon>
        <taxon>Pezizomycotina</taxon>
        <taxon>Sordariomycetes</taxon>
        <taxon>Sordariomycetidae</taxon>
        <taxon>Cephalothecales</taxon>
        <taxon>Cephalothecaceae</taxon>
        <taxon>Phialemonium</taxon>
    </lineage>
</organism>
<name>A0ABR3VDE8_9PEZI</name>
<proteinExistence type="predicted"/>
<gene>
    <name evidence="1" type="ORF">VTK73DRAFT_3908</name>
</gene>
<evidence type="ECO:0000313" key="2">
    <source>
        <dbReference type="Proteomes" id="UP001586593"/>
    </source>
</evidence>